<organism evidence="1">
    <name type="scientific">freshwater metagenome</name>
    <dbReference type="NCBI Taxonomy" id="449393"/>
    <lineage>
        <taxon>unclassified sequences</taxon>
        <taxon>metagenomes</taxon>
        <taxon>ecological metagenomes</taxon>
    </lineage>
</organism>
<proteinExistence type="predicted"/>
<reference evidence="1" key="1">
    <citation type="submission" date="2020-05" db="EMBL/GenBank/DDBJ databases">
        <authorList>
            <person name="Chiriac C."/>
            <person name="Salcher M."/>
            <person name="Ghai R."/>
            <person name="Kavagutti S V."/>
        </authorList>
    </citation>
    <scope>NUCLEOTIDE SEQUENCE</scope>
</reference>
<evidence type="ECO:0000313" key="2">
    <source>
        <dbReference type="EMBL" id="CAB5028204.1"/>
    </source>
</evidence>
<sequence>MLVGSEDGMPSLLVFAFGEQPGVTKPGKSGQDAGTVVGERIRGLLAKVDDVLIGRIAAQPEPPAAGSV</sequence>
<evidence type="ECO:0000313" key="1">
    <source>
        <dbReference type="EMBL" id="CAB4930790.1"/>
    </source>
</evidence>
<name>A0A6J7IIW8_9ZZZZ</name>
<gene>
    <name evidence="1" type="ORF">UFOPK3752_00414</name>
    <name evidence="2" type="ORF">UFOPK4150_00711</name>
</gene>
<dbReference type="EMBL" id="CAFBND010000010">
    <property type="protein sequence ID" value="CAB4930790.1"/>
    <property type="molecule type" value="Genomic_DNA"/>
</dbReference>
<dbReference type="AlphaFoldDB" id="A0A6J7IIW8"/>
<accession>A0A6J7IIW8</accession>
<dbReference type="EMBL" id="CAFBPU010000011">
    <property type="protein sequence ID" value="CAB5028204.1"/>
    <property type="molecule type" value="Genomic_DNA"/>
</dbReference>
<protein>
    <submittedName>
        <fullName evidence="1">Unannotated protein</fullName>
    </submittedName>
</protein>